<protein>
    <submittedName>
        <fullName evidence="1">Uncharacterized protein</fullName>
    </submittedName>
</protein>
<sequence>MNTESKFRTFLENAIWEKTWEDEEDEEGEIQSYEVMTFEEAGMLSNDNGLVVITPDRSTFVVTIQQKM</sequence>
<accession>A0A9E4ZGZ5</accession>
<dbReference type="EMBL" id="JAGSOI010000065">
    <property type="protein sequence ID" value="MCM1987693.1"/>
    <property type="molecule type" value="Genomic_DNA"/>
</dbReference>
<organism evidence="1 2">
    <name type="scientific">Methanococcoides seepicolus</name>
    <dbReference type="NCBI Taxonomy" id="2828780"/>
    <lineage>
        <taxon>Archaea</taxon>
        <taxon>Methanobacteriati</taxon>
        <taxon>Methanobacteriota</taxon>
        <taxon>Stenosarchaea group</taxon>
        <taxon>Methanomicrobia</taxon>
        <taxon>Methanosarcinales</taxon>
        <taxon>Methanosarcinaceae</taxon>
        <taxon>Methanococcoides</taxon>
    </lineage>
</organism>
<dbReference type="RefSeq" id="WP_250869036.1">
    <property type="nucleotide sequence ID" value="NZ_JAGSOI010000065.1"/>
</dbReference>
<reference evidence="1" key="2">
    <citation type="submission" date="2021-04" db="EMBL/GenBank/DDBJ databases">
        <authorList>
            <person name="Dong X."/>
        </authorList>
    </citation>
    <scope>NUCLEOTIDE SEQUENCE</scope>
    <source>
        <strain evidence="1">LLY</strain>
    </source>
</reference>
<name>A0A9E4ZGZ5_9EURY</name>
<dbReference type="AlphaFoldDB" id="A0A9E4ZGZ5"/>
<reference evidence="1" key="1">
    <citation type="journal article" date="2021" name="mSystems">
        <title>Bacteria and Archaea Synergistically Convert Glycine Betaine to Biogenic Methane in the Formosa Cold Seep of the South China Sea.</title>
        <authorList>
            <person name="Li L."/>
            <person name="Zhang W."/>
            <person name="Zhang S."/>
            <person name="Song L."/>
            <person name="Sun Q."/>
            <person name="Zhang H."/>
            <person name="Xiang H."/>
            <person name="Dong X."/>
        </authorList>
    </citation>
    <scope>NUCLEOTIDE SEQUENCE</scope>
    <source>
        <strain evidence="1">LLY</strain>
    </source>
</reference>
<keyword evidence="2" id="KW-1185">Reference proteome</keyword>
<evidence type="ECO:0000313" key="1">
    <source>
        <dbReference type="EMBL" id="MCM1987693.1"/>
    </source>
</evidence>
<evidence type="ECO:0000313" key="2">
    <source>
        <dbReference type="Proteomes" id="UP001056766"/>
    </source>
</evidence>
<dbReference type="Proteomes" id="UP001056766">
    <property type="component" value="Unassembled WGS sequence"/>
</dbReference>
<proteinExistence type="predicted"/>
<comment type="caution">
    <text evidence="1">The sequence shown here is derived from an EMBL/GenBank/DDBJ whole genome shotgun (WGS) entry which is preliminary data.</text>
</comment>
<gene>
    <name evidence="1" type="ORF">KDK67_11995</name>
</gene>